<keyword evidence="1" id="KW-0812">Transmembrane</keyword>
<dbReference type="EMBL" id="JAFIQS010000004">
    <property type="protein sequence ID" value="KAG5169921.1"/>
    <property type="molecule type" value="Genomic_DNA"/>
</dbReference>
<organism evidence="2">
    <name type="scientific">Psilocybe cubensis</name>
    <name type="common">Psychedelic mushroom</name>
    <name type="synonym">Stropharia cubensis</name>
    <dbReference type="NCBI Taxonomy" id="181762"/>
    <lineage>
        <taxon>Eukaryota</taxon>
        <taxon>Fungi</taxon>
        <taxon>Dikarya</taxon>
        <taxon>Basidiomycota</taxon>
        <taxon>Agaricomycotina</taxon>
        <taxon>Agaricomycetes</taxon>
        <taxon>Agaricomycetidae</taxon>
        <taxon>Agaricales</taxon>
        <taxon>Agaricineae</taxon>
        <taxon>Strophariaceae</taxon>
        <taxon>Psilocybe</taxon>
    </lineage>
</organism>
<keyword evidence="1" id="KW-1133">Transmembrane helix</keyword>
<comment type="caution">
    <text evidence="2">The sequence shown here is derived from an EMBL/GenBank/DDBJ whole genome shotgun (WGS) entry which is preliminary data.</text>
</comment>
<dbReference type="Gene3D" id="3.80.10.10">
    <property type="entry name" value="Ribonuclease Inhibitor"/>
    <property type="match status" value="1"/>
</dbReference>
<proteinExistence type="predicted"/>
<evidence type="ECO:0000313" key="2">
    <source>
        <dbReference type="EMBL" id="KAG5169921.1"/>
    </source>
</evidence>
<name>A0A8H7Y1Q3_PSICU</name>
<evidence type="ECO:0000256" key="1">
    <source>
        <dbReference type="SAM" id="Phobius"/>
    </source>
</evidence>
<keyword evidence="1" id="KW-0472">Membrane</keyword>
<dbReference type="SUPFAM" id="SSF52047">
    <property type="entry name" value="RNI-like"/>
    <property type="match status" value="1"/>
</dbReference>
<accession>A0A8H7Y1Q3</accession>
<reference evidence="2" key="1">
    <citation type="submission" date="2021-02" db="EMBL/GenBank/DDBJ databases">
        <title>Psilocybe cubensis genome.</title>
        <authorList>
            <person name="Mckernan K.J."/>
            <person name="Crawford S."/>
            <person name="Trippe A."/>
            <person name="Kane L.T."/>
            <person name="Mclaughlin S."/>
        </authorList>
    </citation>
    <scope>NUCLEOTIDE SEQUENCE [LARGE SCALE GENOMIC DNA]</scope>
    <source>
        <strain evidence="2">MGC-MH-2018</strain>
    </source>
</reference>
<dbReference type="OrthoDB" id="3064283at2759"/>
<dbReference type="InterPro" id="IPR032675">
    <property type="entry name" value="LRR_dom_sf"/>
</dbReference>
<sequence length="402" mass="45954">MPLKPSTRPNTLHILELFAFTLPEIILMVALCCFVYPTAVPNFLSILLIFSFTAEHWLPTNEPDPTANIRTSFTRPRKSDTLHHTHIEIGGAQHGPQWKAYLNQSCGQALRTQSVMYNSKTFKVDLLWHCRSKATLDSLREVVNALSPPYSTCGTSASRTPGLELNVEVVKSHTPTDIVEAVDQPSLDLYRLSNLQKLTWKGSYPYFLFARPQYRTFGDILRGRTTEVMFPRLAELRLVDCNLQPGDMVEILRRCPVLTSCEIDQLRHNPDSTIYPNLHEHNHFGGHFGQWIATDADSSTSDIVSHPSLKHLKISSTLDLRQFFSSVSTPNLQSLHLQFSPWSHFPDSIQEYIPFLQVNWESLTHLDVIGPINHYSYRCLGTFFDYKPSLLGKWFLRDNRTL</sequence>
<feature type="transmembrane region" description="Helical" evidence="1">
    <location>
        <begin position="12"/>
        <end position="37"/>
    </location>
</feature>
<dbReference type="AlphaFoldDB" id="A0A8H7Y1Q3"/>
<protein>
    <submittedName>
        <fullName evidence="2">Uncharacterized protein</fullName>
    </submittedName>
</protein>
<gene>
    <name evidence="2" type="ORF">JR316_004303</name>
</gene>